<dbReference type="InterPro" id="IPR003960">
    <property type="entry name" value="ATPase_AAA_CS"/>
</dbReference>
<keyword evidence="11" id="KW-1133">Transmembrane helix</keyword>
<dbReference type="GeneID" id="107269788"/>
<comment type="subcellular location">
    <subcellularLocation>
        <location evidence="1">Membrane</location>
    </subcellularLocation>
</comment>
<reference evidence="14 15" key="1">
    <citation type="submission" date="2025-04" db="UniProtKB">
        <authorList>
            <consortium name="RefSeq"/>
        </authorList>
    </citation>
    <scope>IDENTIFICATION</scope>
</reference>
<dbReference type="RefSeq" id="XP_024943035.1">
    <property type="nucleotide sequence ID" value="XM_025087267.1"/>
</dbReference>
<evidence type="ECO:0000256" key="4">
    <source>
        <dbReference type="ARBA" id="ARBA00022741"/>
    </source>
</evidence>
<dbReference type="GO" id="GO:0016558">
    <property type="term" value="P:protein import into peroxisome matrix"/>
    <property type="evidence" value="ECO:0007669"/>
    <property type="project" value="TreeGrafter"/>
</dbReference>
<dbReference type="GO" id="GO:0005524">
    <property type="term" value="F:ATP binding"/>
    <property type="evidence" value="ECO:0007669"/>
    <property type="project" value="UniProtKB-KW"/>
</dbReference>
<keyword evidence="6" id="KW-0067">ATP-binding</keyword>
<evidence type="ECO:0000313" key="14">
    <source>
        <dbReference type="RefSeq" id="XP_015599524.1"/>
    </source>
</evidence>
<gene>
    <name evidence="14 15 16" type="primary">LOC107269788</name>
</gene>
<evidence type="ECO:0000256" key="6">
    <source>
        <dbReference type="ARBA" id="ARBA00022840"/>
    </source>
</evidence>
<dbReference type="CDD" id="cd19527">
    <property type="entry name" value="RecA-like_PEX6_r2"/>
    <property type="match status" value="1"/>
</dbReference>
<dbReference type="GO" id="GO:0005778">
    <property type="term" value="C:peroxisomal membrane"/>
    <property type="evidence" value="ECO:0007669"/>
    <property type="project" value="TreeGrafter"/>
</dbReference>
<dbReference type="Pfam" id="PF00004">
    <property type="entry name" value="AAA"/>
    <property type="match status" value="2"/>
</dbReference>
<evidence type="ECO:0000256" key="5">
    <source>
        <dbReference type="ARBA" id="ARBA00022801"/>
    </source>
</evidence>
<dbReference type="SMART" id="SM00382">
    <property type="entry name" value="AAA"/>
    <property type="match status" value="2"/>
</dbReference>
<dbReference type="RefSeq" id="XP_015599525.1">
    <property type="nucleotide sequence ID" value="XM_015744039.2"/>
</dbReference>
<evidence type="ECO:0000259" key="12">
    <source>
        <dbReference type="SMART" id="SM00382"/>
    </source>
</evidence>
<dbReference type="GO" id="GO:0005829">
    <property type="term" value="C:cytosol"/>
    <property type="evidence" value="ECO:0007669"/>
    <property type="project" value="TreeGrafter"/>
</dbReference>
<keyword evidence="7 11" id="KW-0472">Membrane</keyword>
<dbReference type="PANTHER" id="PTHR23077:SF9">
    <property type="entry name" value="PEROXISOMAL ATPASE PEX6"/>
    <property type="match status" value="1"/>
</dbReference>
<evidence type="ECO:0000256" key="11">
    <source>
        <dbReference type="SAM" id="Phobius"/>
    </source>
</evidence>
<dbReference type="AlphaFoldDB" id="A0AAJ7RM52"/>
<dbReference type="InterPro" id="IPR003593">
    <property type="entry name" value="AAA+_ATPase"/>
</dbReference>
<dbReference type="InterPro" id="IPR015415">
    <property type="entry name" value="Spast_Vps4_C"/>
</dbReference>
<evidence type="ECO:0000256" key="2">
    <source>
        <dbReference type="ARBA" id="ARBA00006914"/>
    </source>
</evidence>
<dbReference type="Proteomes" id="UP000694920">
    <property type="component" value="Unplaced"/>
</dbReference>
<dbReference type="Gene3D" id="3.40.50.300">
    <property type="entry name" value="P-loop containing nucleotide triphosphate hydrolases"/>
    <property type="match status" value="2"/>
</dbReference>
<dbReference type="PROSITE" id="PS00674">
    <property type="entry name" value="AAA"/>
    <property type="match status" value="1"/>
</dbReference>
<dbReference type="InterPro" id="IPR050168">
    <property type="entry name" value="AAA_ATPase_domain"/>
</dbReference>
<dbReference type="PANTHER" id="PTHR23077">
    <property type="entry name" value="AAA-FAMILY ATPASE"/>
    <property type="match status" value="1"/>
</dbReference>
<organism evidence="13 16">
    <name type="scientific">Cephus cinctus</name>
    <name type="common">Wheat stem sawfly</name>
    <dbReference type="NCBI Taxonomy" id="211228"/>
    <lineage>
        <taxon>Eukaryota</taxon>
        <taxon>Metazoa</taxon>
        <taxon>Ecdysozoa</taxon>
        <taxon>Arthropoda</taxon>
        <taxon>Hexapoda</taxon>
        <taxon>Insecta</taxon>
        <taxon>Pterygota</taxon>
        <taxon>Neoptera</taxon>
        <taxon>Endopterygota</taxon>
        <taxon>Hymenoptera</taxon>
        <taxon>Cephoidea</taxon>
        <taxon>Cephidae</taxon>
        <taxon>Cephus</taxon>
    </lineage>
</organism>
<accession>A0AAJ7RM52</accession>
<dbReference type="InterPro" id="IPR047533">
    <property type="entry name" value="RecA-like_PEX6_r2"/>
</dbReference>
<keyword evidence="5" id="KW-0378">Hydrolase</keyword>
<evidence type="ECO:0000256" key="7">
    <source>
        <dbReference type="ARBA" id="ARBA00023136"/>
    </source>
</evidence>
<dbReference type="SUPFAM" id="SSF52540">
    <property type="entry name" value="P-loop containing nucleoside triphosphate hydrolases"/>
    <property type="match status" value="2"/>
</dbReference>
<evidence type="ECO:0000313" key="15">
    <source>
        <dbReference type="RefSeq" id="XP_015599525.1"/>
    </source>
</evidence>
<dbReference type="KEGG" id="ccin:107269788"/>
<dbReference type="CTD" id="5190"/>
<dbReference type="InterPro" id="IPR003959">
    <property type="entry name" value="ATPase_AAA_core"/>
</dbReference>
<feature type="domain" description="AAA+ ATPase" evidence="12">
    <location>
        <begin position="581"/>
        <end position="719"/>
    </location>
</feature>
<evidence type="ECO:0000256" key="9">
    <source>
        <dbReference type="ARBA" id="ARBA00034920"/>
    </source>
</evidence>
<evidence type="ECO:0000256" key="3">
    <source>
        <dbReference type="ARBA" id="ARBA00022593"/>
    </source>
</evidence>
<proteinExistence type="inferred from homology"/>
<keyword evidence="3" id="KW-0962">Peroxisome biogenesis</keyword>
<dbReference type="RefSeq" id="XP_015599524.1">
    <property type="nucleotide sequence ID" value="XM_015744038.2"/>
</dbReference>
<evidence type="ECO:0000256" key="1">
    <source>
        <dbReference type="ARBA" id="ARBA00004370"/>
    </source>
</evidence>
<dbReference type="FunFam" id="3.40.50.300:FF:000109">
    <property type="entry name" value="Peroxisomal biogenesis factor 6"/>
    <property type="match status" value="1"/>
</dbReference>
<feature type="domain" description="AAA+ ATPase" evidence="12">
    <location>
        <begin position="326"/>
        <end position="459"/>
    </location>
</feature>
<comment type="similarity">
    <text evidence="2">Belongs to the AAA ATPase family.</text>
</comment>
<keyword evidence="13" id="KW-1185">Reference proteome</keyword>
<feature type="transmembrane region" description="Helical" evidence="11">
    <location>
        <begin position="12"/>
        <end position="32"/>
    </location>
</feature>
<evidence type="ECO:0000256" key="8">
    <source>
        <dbReference type="ARBA" id="ARBA00034811"/>
    </source>
</evidence>
<dbReference type="InterPro" id="IPR027417">
    <property type="entry name" value="P-loop_NTPase"/>
</dbReference>
<keyword evidence="4" id="KW-0547">Nucleotide-binding</keyword>
<dbReference type="Gene3D" id="1.10.8.60">
    <property type="match status" value="2"/>
</dbReference>
<name>A0AAJ7RM52_CEPCN</name>
<protein>
    <recommendedName>
        <fullName evidence="8">Peroxisomal ATPase PEX6</fullName>
    </recommendedName>
    <alternativeName>
        <fullName evidence="9">Peroxin-6</fullName>
    </alternativeName>
</protein>
<evidence type="ECO:0000313" key="16">
    <source>
        <dbReference type="RefSeq" id="XP_024943035.1"/>
    </source>
</evidence>
<sequence length="836" mass="95581">MTMYKRRKVQTLIRFYNMSVVINNINLIYYLAKTLMSHSSEYLVAIIFFHYIYIKFDKLLKMKCQIQSVTDKTLKKLFNYTEQLIYIDCYSCAFGNPTFIGTTVPRWFYIVSMEHNEKYKIFIIPLPNVKSHSLIVSESTRFNIENTLHTNRTSYYFIFPWLENVPKFAKKATVSVIANPYDRSNDLIDTLLSNYFSEPRYLRSNDIFSISIRDYAPDYFYFSLNPNANVVFFKIKTIKVNDSFNNSDGCYIVRDKTTLSQEVNVHSHLPQKHSLDFSEELLLMFDTNNESEQYLCYNYPPSLHQVLENLESCILPFIQKDVPMDMRPVFLVEGRTGSGKSRLIQTVAERMGVNLLNVDFAEIQSLTAAQTEAKLRIVLHKAENCVPCILKLNNIQVFGKDAEGQKDERTISAFATELKKAYDKNLEYPLIIIATSDASEIPADLRRIFIESISLKNLDRNQRTETLLWLLASKCLKYEANISKIAGMCSDFVLADLEALILHAVKTRYRLMTNTKEYSSISLLHDDFVNACEYMQTMFSDQIGAPRVPTVHWEDIGGLADLKQEITRRIELPLLNTKGFGRSGLLLYGPPGTGKTLLAKAVATECQLHFLSVKGPELLNMYVGQSEKNVRQVFEKARSAAPCIIFFDELDSLAPNRGRSGDSGGVMDRIVSQLLAEMDGLESTGSIFIIGATNRPDLIDPALLRPGRFDKMLYVGIYSDRDSQLSVLRALTRKFKMENGGKELEKIVEQLPVNLTGADLYAVCSDAWLLAVRRIFTNNADQKYFREAAFKEHVDFNDGITVTLKDFLEAIRNLAPSVSREELKRYEKLRLQLSSS</sequence>
<dbReference type="Pfam" id="PF09336">
    <property type="entry name" value="Vps4_C"/>
    <property type="match status" value="1"/>
</dbReference>
<evidence type="ECO:0000313" key="13">
    <source>
        <dbReference type="Proteomes" id="UP000694920"/>
    </source>
</evidence>
<dbReference type="GO" id="GO:0016887">
    <property type="term" value="F:ATP hydrolysis activity"/>
    <property type="evidence" value="ECO:0007669"/>
    <property type="project" value="InterPro"/>
</dbReference>
<keyword evidence="11" id="KW-0812">Transmembrane</keyword>
<comment type="catalytic activity">
    <reaction evidence="10">
        <text>ATP + H2O = ADP + phosphate + H(+)</text>
        <dbReference type="Rhea" id="RHEA:13065"/>
        <dbReference type="ChEBI" id="CHEBI:15377"/>
        <dbReference type="ChEBI" id="CHEBI:15378"/>
        <dbReference type="ChEBI" id="CHEBI:30616"/>
        <dbReference type="ChEBI" id="CHEBI:43474"/>
        <dbReference type="ChEBI" id="CHEBI:456216"/>
    </reaction>
    <physiologicalReaction direction="left-to-right" evidence="10">
        <dbReference type="Rhea" id="RHEA:13066"/>
    </physiologicalReaction>
</comment>
<evidence type="ECO:0000256" key="10">
    <source>
        <dbReference type="ARBA" id="ARBA00048778"/>
    </source>
</evidence>